<protein>
    <submittedName>
        <fullName evidence="2">Helix-turn-helix domain protein</fullName>
    </submittedName>
</protein>
<dbReference type="InterPro" id="IPR041413">
    <property type="entry name" value="MLTR_LBD"/>
</dbReference>
<proteinExistence type="predicted"/>
<dbReference type="CDD" id="cd00093">
    <property type="entry name" value="HTH_XRE"/>
    <property type="match status" value="1"/>
</dbReference>
<keyword evidence="3" id="KW-1185">Reference proteome</keyword>
<dbReference type="Gene3D" id="1.10.260.40">
    <property type="entry name" value="lambda repressor-like DNA-binding domains"/>
    <property type="match status" value="1"/>
</dbReference>
<dbReference type="OrthoDB" id="4336585at2"/>
<dbReference type="SMART" id="SM00530">
    <property type="entry name" value="HTH_XRE"/>
    <property type="match status" value="1"/>
</dbReference>
<dbReference type="SUPFAM" id="SSF47413">
    <property type="entry name" value="lambda repressor-like DNA-binding domains"/>
    <property type="match status" value="1"/>
</dbReference>
<dbReference type="InParanoid" id="C7Q545"/>
<dbReference type="InterPro" id="IPR001387">
    <property type="entry name" value="Cro/C1-type_HTH"/>
</dbReference>
<sequence>MPGPNELGDFLRARRARLRPGDVSLPPSSGIRRTPGLRREETAALAGVSIDYYIRLEQGKETNPSGPILDGLARALRLNEEETAHLYALANHAAGRTARGATPAVREVRPGVLQLLETVRPCPAYVLTRTSDLLAANPEALALFIGLADWPPEQRNTIRYTFFHPAAHDLFADWNRAAETTAAHLHTLAAETPNDPTLTALITELLNASPEFTHLWHRHDIRQRRGQPKTFRHPHIGELTLTNEVLHLPDGQRMSIYQAEPGTPDHAALALLSRIASGDKPENAAR</sequence>
<dbReference type="HOGENOM" id="CLU_057862_1_0_11"/>
<dbReference type="GO" id="GO:0003677">
    <property type="term" value="F:DNA binding"/>
    <property type="evidence" value="ECO:0007669"/>
    <property type="project" value="InterPro"/>
</dbReference>
<name>C7Q545_CATAD</name>
<dbReference type="KEGG" id="cai:Caci_6984"/>
<dbReference type="PROSITE" id="PS50943">
    <property type="entry name" value="HTH_CROC1"/>
    <property type="match status" value="1"/>
</dbReference>
<dbReference type="AlphaFoldDB" id="C7Q545"/>
<feature type="domain" description="HTH cro/C1-type" evidence="1">
    <location>
        <begin position="36"/>
        <end position="83"/>
    </location>
</feature>
<organism evidence="2 3">
    <name type="scientific">Catenulispora acidiphila (strain DSM 44928 / JCM 14897 / NBRC 102108 / NRRL B-24433 / ID139908)</name>
    <dbReference type="NCBI Taxonomy" id="479433"/>
    <lineage>
        <taxon>Bacteria</taxon>
        <taxon>Bacillati</taxon>
        <taxon>Actinomycetota</taxon>
        <taxon>Actinomycetes</taxon>
        <taxon>Catenulisporales</taxon>
        <taxon>Catenulisporaceae</taxon>
        <taxon>Catenulispora</taxon>
    </lineage>
</organism>
<dbReference type="Pfam" id="PF17765">
    <property type="entry name" value="MLTR_LBD"/>
    <property type="match status" value="1"/>
</dbReference>
<evidence type="ECO:0000259" key="1">
    <source>
        <dbReference type="PROSITE" id="PS50943"/>
    </source>
</evidence>
<dbReference type="Pfam" id="PF13560">
    <property type="entry name" value="HTH_31"/>
    <property type="match status" value="1"/>
</dbReference>
<dbReference type="Gene3D" id="3.30.450.180">
    <property type="match status" value="1"/>
</dbReference>
<dbReference type="RefSeq" id="WP_015795542.1">
    <property type="nucleotide sequence ID" value="NC_013131.1"/>
</dbReference>
<dbReference type="PANTHER" id="PTHR35010">
    <property type="entry name" value="BLL4672 PROTEIN-RELATED"/>
    <property type="match status" value="1"/>
</dbReference>
<reference evidence="2 3" key="1">
    <citation type="journal article" date="2009" name="Stand. Genomic Sci.">
        <title>Complete genome sequence of Catenulispora acidiphila type strain (ID 139908).</title>
        <authorList>
            <person name="Copeland A."/>
            <person name="Lapidus A."/>
            <person name="Glavina Del Rio T."/>
            <person name="Nolan M."/>
            <person name="Lucas S."/>
            <person name="Chen F."/>
            <person name="Tice H."/>
            <person name="Cheng J.F."/>
            <person name="Bruce D."/>
            <person name="Goodwin L."/>
            <person name="Pitluck S."/>
            <person name="Mikhailova N."/>
            <person name="Pati A."/>
            <person name="Ivanova N."/>
            <person name="Mavromatis K."/>
            <person name="Chen A."/>
            <person name="Palaniappan K."/>
            <person name="Chain P."/>
            <person name="Land M."/>
            <person name="Hauser L."/>
            <person name="Chang Y.J."/>
            <person name="Jeffries C.D."/>
            <person name="Chertkov O."/>
            <person name="Brettin T."/>
            <person name="Detter J.C."/>
            <person name="Han C."/>
            <person name="Ali Z."/>
            <person name="Tindall B.J."/>
            <person name="Goker M."/>
            <person name="Bristow J."/>
            <person name="Eisen J.A."/>
            <person name="Markowitz V."/>
            <person name="Hugenholtz P."/>
            <person name="Kyrpides N.C."/>
            <person name="Klenk H.P."/>
        </authorList>
    </citation>
    <scope>NUCLEOTIDE SEQUENCE [LARGE SCALE GENOMIC DNA]</scope>
    <source>
        <strain evidence="3">DSM 44928 / JCM 14897 / NBRC 102108 / NRRL B-24433 / ID139908</strain>
    </source>
</reference>
<evidence type="ECO:0000313" key="2">
    <source>
        <dbReference type="EMBL" id="ACU75814.1"/>
    </source>
</evidence>
<dbReference type="EMBL" id="CP001700">
    <property type="protein sequence ID" value="ACU75814.1"/>
    <property type="molecule type" value="Genomic_DNA"/>
</dbReference>
<dbReference type="eggNOG" id="COG1396">
    <property type="taxonomic scope" value="Bacteria"/>
</dbReference>
<gene>
    <name evidence="2" type="ordered locus">Caci_6984</name>
</gene>
<dbReference type="PANTHER" id="PTHR35010:SF2">
    <property type="entry name" value="BLL4672 PROTEIN"/>
    <property type="match status" value="1"/>
</dbReference>
<dbReference type="Proteomes" id="UP000000851">
    <property type="component" value="Chromosome"/>
</dbReference>
<evidence type="ECO:0000313" key="3">
    <source>
        <dbReference type="Proteomes" id="UP000000851"/>
    </source>
</evidence>
<accession>C7Q545</accession>
<dbReference type="STRING" id="479433.Caci_6984"/>
<dbReference type="InterPro" id="IPR010982">
    <property type="entry name" value="Lambda_DNA-bd_dom_sf"/>
</dbReference>